<dbReference type="Proteomes" id="UP000184526">
    <property type="component" value="Unassembled WGS sequence"/>
</dbReference>
<proteinExistence type="predicted"/>
<dbReference type="InterPro" id="IPR027417">
    <property type="entry name" value="P-loop_NTPase"/>
</dbReference>
<dbReference type="RefSeq" id="WP_072832322.1">
    <property type="nucleotide sequence ID" value="NZ_FQXP01000010.1"/>
</dbReference>
<sequence>MTKKIKHYFPGANTPDGFFNYFKYILPVEEANRIFCIKGGPGTGKSSFMKKVGEYYLEKGYEVEYHHCSSDNDSLDGVVIKELKVSLLDGTAPHVTDPVVPGVVDEVLNFGDCWNEELLKDHKDQIVDTQNYISNGFTRVYKYISAARSIYDDWKELNYKAINLDKVHQLQEDLKAKILPMPISHTGENRHLFATGFTPNGIVTYIKDIIFDCKDVYVLEGAPGTGKNEILQYLSQEALKRGLDIVSLHSPLVPEEIEHLVIPELSTAIVTSNALTNLEFEGTHFYMSDYMNQEILDKSQYKIVAASQDFYYILNKALGILTDCKENHDKLESYFIPSMNFDKVNDLFDYVINKCNQL</sequence>
<protein>
    <recommendedName>
        <fullName evidence="3">ATPase</fullName>
    </recommendedName>
</protein>
<dbReference type="EMBL" id="FQXP01000010">
    <property type="protein sequence ID" value="SHI03896.1"/>
    <property type="molecule type" value="Genomic_DNA"/>
</dbReference>
<evidence type="ECO:0008006" key="3">
    <source>
        <dbReference type="Google" id="ProtNLM"/>
    </source>
</evidence>
<organism evidence="1 2">
    <name type="scientific">Clostridium collagenovorans DSM 3089</name>
    <dbReference type="NCBI Taxonomy" id="1121306"/>
    <lineage>
        <taxon>Bacteria</taxon>
        <taxon>Bacillati</taxon>
        <taxon>Bacillota</taxon>
        <taxon>Clostridia</taxon>
        <taxon>Eubacteriales</taxon>
        <taxon>Clostridiaceae</taxon>
        <taxon>Clostridium</taxon>
    </lineage>
</organism>
<reference evidence="1 2" key="1">
    <citation type="submission" date="2016-11" db="EMBL/GenBank/DDBJ databases">
        <authorList>
            <person name="Jaros S."/>
            <person name="Januszkiewicz K."/>
            <person name="Wedrychowicz H."/>
        </authorList>
    </citation>
    <scope>NUCLEOTIDE SEQUENCE [LARGE SCALE GENOMIC DNA]</scope>
    <source>
        <strain evidence="1 2">DSM 3089</strain>
    </source>
</reference>
<dbReference type="OrthoDB" id="9781752at2"/>
<keyword evidence="2" id="KW-1185">Reference proteome</keyword>
<dbReference type="STRING" id="1121306.SAMN02745196_02466"/>
<accession>A0A1M5XVW7</accession>
<name>A0A1M5XVW7_9CLOT</name>
<dbReference type="AlphaFoldDB" id="A0A1M5XVW7"/>
<gene>
    <name evidence="1" type="ORF">SAMN02745196_02466</name>
</gene>
<dbReference type="SUPFAM" id="SSF52540">
    <property type="entry name" value="P-loop containing nucleoside triphosphate hydrolases"/>
    <property type="match status" value="1"/>
</dbReference>
<evidence type="ECO:0000313" key="1">
    <source>
        <dbReference type="EMBL" id="SHI03896.1"/>
    </source>
</evidence>
<evidence type="ECO:0000313" key="2">
    <source>
        <dbReference type="Proteomes" id="UP000184526"/>
    </source>
</evidence>